<dbReference type="AlphaFoldDB" id="A0A3N4J802"/>
<sequence length="168" mass="19994">MLDCWIEGKSGPVLENILFKYHSANKLYVYDKVMQLTWSGLTNPFLLLYCTWTFRRIYSFFFRIVPWLLVNQFSIPHVYIPYSTHSLVHWRSNTEPHPPSSLSYHSSHCPPRFFTFLAGIYFLSFFLFFPPSLFFFFLSFLFQLCLLLACQLACNRRSLHINVTVLHK</sequence>
<protein>
    <submittedName>
        <fullName evidence="1">Uncharacterized protein</fullName>
    </submittedName>
</protein>
<dbReference type="Proteomes" id="UP000276215">
    <property type="component" value="Unassembled WGS sequence"/>
</dbReference>
<evidence type="ECO:0000313" key="2">
    <source>
        <dbReference type="Proteomes" id="UP000276215"/>
    </source>
</evidence>
<keyword evidence="2" id="KW-1185">Reference proteome</keyword>
<organism evidence="1 2">
    <name type="scientific">Choiromyces venosus 120613-1</name>
    <dbReference type="NCBI Taxonomy" id="1336337"/>
    <lineage>
        <taxon>Eukaryota</taxon>
        <taxon>Fungi</taxon>
        <taxon>Dikarya</taxon>
        <taxon>Ascomycota</taxon>
        <taxon>Pezizomycotina</taxon>
        <taxon>Pezizomycetes</taxon>
        <taxon>Pezizales</taxon>
        <taxon>Tuberaceae</taxon>
        <taxon>Choiromyces</taxon>
    </lineage>
</organism>
<proteinExistence type="predicted"/>
<reference evidence="1 2" key="1">
    <citation type="journal article" date="2018" name="Nat. Ecol. Evol.">
        <title>Pezizomycetes genomes reveal the molecular basis of ectomycorrhizal truffle lifestyle.</title>
        <authorList>
            <person name="Murat C."/>
            <person name="Payen T."/>
            <person name="Noel B."/>
            <person name="Kuo A."/>
            <person name="Morin E."/>
            <person name="Chen J."/>
            <person name="Kohler A."/>
            <person name="Krizsan K."/>
            <person name="Balestrini R."/>
            <person name="Da Silva C."/>
            <person name="Montanini B."/>
            <person name="Hainaut M."/>
            <person name="Levati E."/>
            <person name="Barry K.W."/>
            <person name="Belfiori B."/>
            <person name="Cichocki N."/>
            <person name="Clum A."/>
            <person name="Dockter R.B."/>
            <person name="Fauchery L."/>
            <person name="Guy J."/>
            <person name="Iotti M."/>
            <person name="Le Tacon F."/>
            <person name="Lindquist E.A."/>
            <person name="Lipzen A."/>
            <person name="Malagnac F."/>
            <person name="Mello A."/>
            <person name="Molinier V."/>
            <person name="Miyauchi S."/>
            <person name="Poulain J."/>
            <person name="Riccioni C."/>
            <person name="Rubini A."/>
            <person name="Sitrit Y."/>
            <person name="Splivallo R."/>
            <person name="Traeger S."/>
            <person name="Wang M."/>
            <person name="Zifcakova L."/>
            <person name="Wipf D."/>
            <person name="Zambonelli A."/>
            <person name="Paolocci F."/>
            <person name="Nowrousian M."/>
            <person name="Ottonello S."/>
            <person name="Baldrian P."/>
            <person name="Spatafora J.W."/>
            <person name="Henrissat B."/>
            <person name="Nagy L.G."/>
            <person name="Aury J.M."/>
            <person name="Wincker P."/>
            <person name="Grigoriev I.V."/>
            <person name="Bonfante P."/>
            <person name="Martin F.M."/>
        </authorList>
    </citation>
    <scope>NUCLEOTIDE SEQUENCE [LARGE SCALE GENOMIC DNA]</scope>
    <source>
        <strain evidence="1 2">120613-1</strain>
    </source>
</reference>
<name>A0A3N4J802_9PEZI</name>
<dbReference type="EMBL" id="ML120548">
    <property type="protein sequence ID" value="RPA89974.1"/>
    <property type="molecule type" value="Genomic_DNA"/>
</dbReference>
<evidence type="ECO:0000313" key="1">
    <source>
        <dbReference type="EMBL" id="RPA89974.1"/>
    </source>
</evidence>
<accession>A0A3N4J802</accession>
<gene>
    <name evidence="1" type="ORF">L873DRAFT_514698</name>
</gene>